<evidence type="ECO:0000256" key="1">
    <source>
        <dbReference type="SAM" id="Phobius"/>
    </source>
</evidence>
<name>A0A448XAM7_9PLAT</name>
<evidence type="ECO:0000313" key="2">
    <source>
        <dbReference type="EMBL" id="VEL32410.1"/>
    </source>
</evidence>
<sequence length="62" mass="7076">MHGPYRRYMIYLEQLIPWCIVILSVLIIPITLLVTTAQASHTLCEGGILGRADHTSSFHFYD</sequence>
<dbReference type="AlphaFoldDB" id="A0A448XAM7"/>
<keyword evidence="1" id="KW-0812">Transmembrane</keyword>
<protein>
    <submittedName>
        <fullName evidence="2">Uncharacterized protein</fullName>
    </submittedName>
</protein>
<evidence type="ECO:0000313" key="3">
    <source>
        <dbReference type="Proteomes" id="UP000784294"/>
    </source>
</evidence>
<keyword evidence="1" id="KW-1133">Transmembrane helix</keyword>
<keyword evidence="1" id="KW-0472">Membrane</keyword>
<dbReference type="Proteomes" id="UP000784294">
    <property type="component" value="Unassembled WGS sequence"/>
</dbReference>
<keyword evidence="3" id="KW-1185">Reference proteome</keyword>
<accession>A0A448XAM7</accession>
<gene>
    <name evidence="2" type="ORF">PXEA_LOCUS25850</name>
</gene>
<organism evidence="2 3">
    <name type="scientific">Protopolystoma xenopodis</name>
    <dbReference type="NCBI Taxonomy" id="117903"/>
    <lineage>
        <taxon>Eukaryota</taxon>
        <taxon>Metazoa</taxon>
        <taxon>Spiralia</taxon>
        <taxon>Lophotrochozoa</taxon>
        <taxon>Platyhelminthes</taxon>
        <taxon>Monogenea</taxon>
        <taxon>Polyopisthocotylea</taxon>
        <taxon>Polystomatidea</taxon>
        <taxon>Polystomatidae</taxon>
        <taxon>Protopolystoma</taxon>
    </lineage>
</organism>
<reference evidence="2" key="1">
    <citation type="submission" date="2018-11" db="EMBL/GenBank/DDBJ databases">
        <authorList>
            <consortium name="Pathogen Informatics"/>
        </authorList>
    </citation>
    <scope>NUCLEOTIDE SEQUENCE</scope>
</reference>
<proteinExistence type="predicted"/>
<feature type="transmembrane region" description="Helical" evidence="1">
    <location>
        <begin position="15"/>
        <end position="34"/>
    </location>
</feature>
<dbReference type="EMBL" id="CAAALY010244148">
    <property type="protein sequence ID" value="VEL32410.1"/>
    <property type="molecule type" value="Genomic_DNA"/>
</dbReference>
<comment type="caution">
    <text evidence="2">The sequence shown here is derived from an EMBL/GenBank/DDBJ whole genome shotgun (WGS) entry which is preliminary data.</text>
</comment>